<dbReference type="EMBL" id="BSXS01002128">
    <property type="protein sequence ID" value="GME78263.1"/>
    <property type="molecule type" value="Genomic_DNA"/>
</dbReference>
<protein>
    <submittedName>
        <fullName evidence="1">Unnamed protein product</fullName>
    </submittedName>
</protein>
<evidence type="ECO:0000313" key="2">
    <source>
        <dbReference type="Proteomes" id="UP001165064"/>
    </source>
</evidence>
<proteinExistence type="predicted"/>
<comment type="caution">
    <text evidence="1">The sequence shown here is derived from an EMBL/GenBank/DDBJ whole genome shotgun (WGS) entry which is preliminary data.</text>
</comment>
<dbReference type="Proteomes" id="UP001165064">
    <property type="component" value="Unassembled WGS sequence"/>
</dbReference>
<accession>A0ACB5T0T7</accession>
<keyword evidence="2" id="KW-1185">Reference proteome</keyword>
<gene>
    <name evidence="1" type="ORF">Amon02_000336800</name>
</gene>
<evidence type="ECO:0000313" key="1">
    <source>
        <dbReference type="EMBL" id="GME78263.1"/>
    </source>
</evidence>
<name>A0ACB5T0T7_AMBMO</name>
<reference evidence="1" key="1">
    <citation type="submission" date="2023-04" db="EMBL/GenBank/DDBJ databases">
        <title>Ambrosiozyma monospora NBRC 10751.</title>
        <authorList>
            <person name="Ichikawa N."/>
            <person name="Sato H."/>
            <person name="Tonouchi N."/>
        </authorList>
    </citation>
    <scope>NUCLEOTIDE SEQUENCE</scope>
    <source>
        <strain evidence="1">NBRC 10751</strain>
    </source>
</reference>
<organism evidence="1 2">
    <name type="scientific">Ambrosiozyma monospora</name>
    <name type="common">Yeast</name>
    <name type="synonym">Endomycopsis monosporus</name>
    <dbReference type="NCBI Taxonomy" id="43982"/>
    <lineage>
        <taxon>Eukaryota</taxon>
        <taxon>Fungi</taxon>
        <taxon>Dikarya</taxon>
        <taxon>Ascomycota</taxon>
        <taxon>Saccharomycotina</taxon>
        <taxon>Pichiomycetes</taxon>
        <taxon>Pichiales</taxon>
        <taxon>Pichiaceae</taxon>
        <taxon>Ambrosiozyma</taxon>
    </lineage>
</organism>
<sequence>MSYYWDSPGPVPLQQADDFSHLSDPLDIGNGGEAPQTGLEFCLSSAKIHYGPWANRERGPLQTMIFPVICRDATPFKKLTPGATRQYSGFNFSLEFMDTAVLKIPFREESKDELFHSSLNASSGQRSFGWLELKFEAGSTLHSFTSYVPSAKSGWNNELEIEFMKPELTSSVNHEPLFRAAKHTVVADVGYPLQWNGATDWTFKNLSDHGQLYLLREHVTLLIDMFGDFSSGEPIPYELFRPFKYIINWEIDNYEIYLYLNEKNIVNNPMDVNDNTFLSFSGDNLGLDVVIPMLSVYQKSTTFDFKLFTEKLELGLTPPPWNTLSSFMNNRTLGVAKNHLIEGSYTYFNAVEIDSVDTIIINCTCDDTSLKCYGTIIKYVLVLKENYFGEDIDFHTLPEFTGLFAADNEEGLEQPVEEPKKLPSIKLINETDLLFSYCIKNACVILPSHIYDCTSYLGLYADTLDIDIRFNNYYMDMQANFSEVTTKMVENCIEDDIFDVVFEETEFDSLLTIDGLAVHGHRMFGLPPLEPTYFVRWTFDMGDLLIDSHPRFIDVLQNTVSALGFGYTDAENGLGIPEVLVRDITNFVFNCPEIRVKLHGEDYVLDAILRKLKVKLSDQATNNFNMRINCDIGEILVSVFKGEHKVLDLKTSLRFTDFVQKEGGYQLRQDQIKHYLANDAPFHRGPFMLPEDKRDRKYNKKLKSIVPSMPLPDVPAPLNPDTADYLIKSFPQTVQFQLEVESDDSPLFDKRDVDVDPHTIKHPHLVVNDLDPDCEHDNLILNLGKLNVFVSPEVAPVVVKVLEDMQNFSVENILDVLEMDVFDYLLKVEKSTSLKLKFDCPLVTLKVGQYLASTDCIDIDVLSPSVAFSLVKLKNEPEKVNASVKVAQFDIELLHDSSRVALVILYQLNLLMSQENGISLNYDQQDLSIFVDPHIVTWIGGFADTMMNPINDSLKSMDILKENKQKAKAEALYLISTSGTKYGIRHDPSCITKPTYVTRFSNNHIRTRNSWKIVTRLRHVVKSLPKDWSQSHNAQFSAREWKAPLGAQKTVFEVFFNWRKWEFEKIQDSYVFRDVFGLHHIEEKNDLLDVEVSIRNVGLDIGPLQHLLLVTDIVLGLNTNKLSDDIKEQANSLVDADIDDGLDVYMKIGTFTITLKDLKQAIPDMVSLLKEIKAMPQSSKISSSNTGNSKMVSENPTGDSKTVSENAESSSAKLVSFNLLIGELGCLLGIDQSCLSFLSKSTSVATTAVALGDLLPFVIGVSNESVASKLFVGESCLFDGRLSNNNLNITNSGSLLHGDKIVDIRLGDVPNFRVIN</sequence>